<name>A0A5C3MTH4_9AGAM</name>
<reference evidence="2 3" key="1">
    <citation type="journal article" date="2019" name="Nat. Ecol. Evol.">
        <title>Megaphylogeny resolves global patterns of mushroom evolution.</title>
        <authorList>
            <person name="Varga T."/>
            <person name="Krizsan K."/>
            <person name="Foldi C."/>
            <person name="Dima B."/>
            <person name="Sanchez-Garcia M."/>
            <person name="Sanchez-Ramirez S."/>
            <person name="Szollosi G.J."/>
            <person name="Szarkandi J.G."/>
            <person name="Papp V."/>
            <person name="Albert L."/>
            <person name="Andreopoulos W."/>
            <person name="Angelini C."/>
            <person name="Antonin V."/>
            <person name="Barry K.W."/>
            <person name="Bougher N.L."/>
            <person name="Buchanan P."/>
            <person name="Buyck B."/>
            <person name="Bense V."/>
            <person name="Catcheside P."/>
            <person name="Chovatia M."/>
            <person name="Cooper J."/>
            <person name="Damon W."/>
            <person name="Desjardin D."/>
            <person name="Finy P."/>
            <person name="Geml J."/>
            <person name="Haridas S."/>
            <person name="Hughes K."/>
            <person name="Justo A."/>
            <person name="Karasinski D."/>
            <person name="Kautmanova I."/>
            <person name="Kiss B."/>
            <person name="Kocsube S."/>
            <person name="Kotiranta H."/>
            <person name="LaButti K.M."/>
            <person name="Lechner B.E."/>
            <person name="Liimatainen K."/>
            <person name="Lipzen A."/>
            <person name="Lukacs Z."/>
            <person name="Mihaltcheva S."/>
            <person name="Morgado L.N."/>
            <person name="Niskanen T."/>
            <person name="Noordeloos M.E."/>
            <person name="Ohm R.A."/>
            <person name="Ortiz-Santana B."/>
            <person name="Ovrebo C."/>
            <person name="Racz N."/>
            <person name="Riley R."/>
            <person name="Savchenko A."/>
            <person name="Shiryaev A."/>
            <person name="Soop K."/>
            <person name="Spirin V."/>
            <person name="Szebenyi C."/>
            <person name="Tomsovsky M."/>
            <person name="Tulloss R.E."/>
            <person name="Uehling J."/>
            <person name="Grigoriev I.V."/>
            <person name="Vagvolgyi C."/>
            <person name="Papp T."/>
            <person name="Martin F.M."/>
            <person name="Miettinen O."/>
            <person name="Hibbett D.S."/>
            <person name="Nagy L.G."/>
        </authorList>
    </citation>
    <scope>NUCLEOTIDE SEQUENCE [LARGE SCALE GENOMIC DNA]</scope>
    <source>
        <strain evidence="2 3">OMC1185</strain>
    </source>
</reference>
<gene>
    <name evidence="2" type="ORF">OE88DRAFT_1685486</name>
</gene>
<evidence type="ECO:0000313" key="2">
    <source>
        <dbReference type="EMBL" id="TFK48115.1"/>
    </source>
</evidence>
<evidence type="ECO:0000256" key="1">
    <source>
        <dbReference type="SAM" id="MobiDB-lite"/>
    </source>
</evidence>
<dbReference type="PROSITE" id="PS51257">
    <property type="entry name" value="PROKAR_LIPOPROTEIN"/>
    <property type="match status" value="1"/>
</dbReference>
<feature type="region of interest" description="Disordered" evidence="1">
    <location>
        <begin position="30"/>
        <end position="81"/>
    </location>
</feature>
<evidence type="ECO:0000313" key="3">
    <source>
        <dbReference type="Proteomes" id="UP000305948"/>
    </source>
</evidence>
<protein>
    <submittedName>
        <fullName evidence="2">Uncharacterized protein</fullName>
    </submittedName>
</protein>
<feature type="non-terminal residue" evidence="2">
    <location>
        <position position="81"/>
    </location>
</feature>
<proteinExistence type="predicted"/>
<organism evidence="2 3">
    <name type="scientific">Heliocybe sulcata</name>
    <dbReference type="NCBI Taxonomy" id="5364"/>
    <lineage>
        <taxon>Eukaryota</taxon>
        <taxon>Fungi</taxon>
        <taxon>Dikarya</taxon>
        <taxon>Basidiomycota</taxon>
        <taxon>Agaricomycotina</taxon>
        <taxon>Agaricomycetes</taxon>
        <taxon>Gloeophyllales</taxon>
        <taxon>Gloeophyllaceae</taxon>
        <taxon>Heliocybe</taxon>
    </lineage>
</organism>
<dbReference type="AlphaFoldDB" id="A0A5C3MTH4"/>
<accession>A0A5C3MTH4</accession>
<dbReference type="Proteomes" id="UP000305948">
    <property type="component" value="Unassembled WGS sequence"/>
</dbReference>
<keyword evidence="3" id="KW-1185">Reference proteome</keyword>
<dbReference type="EMBL" id="ML213521">
    <property type="protein sequence ID" value="TFK48115.1"/>
    <property type="molecule type" value="Genomic_DNA"/>
</dbReference>
<feature type="compositionally biased region" description="Basic residues" evidence="1">
    <location>
        <begin position="40"/>
        <end position="49"/>
    </location>
</feature>
<sequence length="81" mass="8909">MSALLRSLSLTPTRPTLCWNISCSCFHSSSTLQKGGPRTQPKKSKKSSARTRLVQDLNPRGRPGSFSRGKLEIAPRAGKRK</sequence>